<comment type="subcellular location">
    <subcellularLocation>
        <location evidence="1">Cell membrane</location>
        <topology evidence="1">Multi-pass membrane protein</topology>
    </subcellularLocation>
</comment>
<dbReference type="CDD" id="cd17503">
    <property type="entry name" value="MFS_LmrB_MDR_like"/>
    <property type="match status" value="1"/>
</dbReference>
<feature type="transmembrane region" description="Helical" evidence="7">
    <location>
        <begin position="12"/>
        <end position="32"/>
    </location>
</feature>
<dbReference type="NCBIfam" id="TIGR00711">
    <property type="entry name" value="efflux_EmrB"/>
    <property type="match status" value="1"/>
</dbReference>
<dbReference type="InterPro" id="IPR020846">
    <property type="entry name" value="MFS_dom"/>
</dbReference>
<dbReference type="KEGG" id="psti:SOO65_07980"/>
<keyword evidence="3" id="KW-1003">Cell membrane</keyword>
<feature type="transmembrane region" description="Helical" evidence="7">
    <location>
        <begin position="226"/>
        <end position="243"/>
    </location>
</feature>
<evidence type="ECO:0000256" key="2">
    <source>
        <dbReference type="ARBA" id="ARBA00022448"/>
    </source>
</evidence>
<keyword evidence="5 7" id="KW-1133">Transmembrane helix</keyword>
<dbReference type="InterPro" id="IPR004638">
    <property type="entry name" value="EmrB-like"/>
</dbReference>
<dbReference type="NCBIfam" id="NF007799">
    <property type="entry name" value="PRK10504.1"/>
    <property type="match status" value="1"/>
</dbReference>
<feature type="transmembrane region" description="Helical" evidence="7">
    <location>
        <begin position="76"/>
        <end position="95"/>
    </location>
</feature>
<feature type="transmembrane region" description="Helical" evidence="7">
    <location>
        <begin position="195"/>
        <end position="214"/>
    </location>
</feature>
<dbReference type="Gene3D" id="1.20.1250.20">
    <property type="entry name" value="MFS general substrate transporter like domains"/>
    <property type="match status" value="1"/>
</dbReference>
<dbReference type="GO" id="GO:0022857">
    <property type="term" value="F:transmembrane transporter activity"/>
    <property type="evidence" value="ECO:0007669"/>
    <property type="project" value="InterPro"/>
</dbReference>
<keyword evidence="2" id="KW-0813">Transport</keyword>
<evidence type="ECO:0000256" key="5">
    <source>
        <dbReference type="ARBA" id="ARBA00022989"/>
    </source>
</evidence>
<dbReference type="SUPFAM" id="SSF103473">
    <property type="entry name" value="MFS general substrate transporter"/>
    <property type="match status" value="1"/>
</dbReference>
<dbReference type="Proteomes" id="UP001324634">
    <property type="component" value="Chromosome"/>
</dbReference>
<sequence>MKSSSSDRTLLWLVAIGFFMETLDSTIVNTALSSMARDLGKSPFSMQLVIISYALTLAVLIPLSGWLTDRFGTKRVYLGAIITFTLSSLMCAMAPTLNWLVFARVLQGAGGSMLLPVGRLAVLRAFPGDKYLPALSFVTMPALIGPLIGPTLGGWIVQYFSWHWIFLINIPIGIIGCFATYKAMPQDDFIIKRKFDILGFLQLAIFMVCVSVAFDAISEKQYSNGVILFLFIFGLASLVSYGLKAAKNHDSLLSLELFKTRTYSIGILGNLFARIGTGCMPFLLPLFLQTSLGYSPMESGMAMLPLAFAAILAKKVVLPLVNRFGYRKFLMGNTILVGIGIASFYFTSNFGNEYLRMLQFFIFGAFNSMQFTAMNTLTMKDLEKRLSSHGNTMFSMVQMLSMSFSVAAASSLLSTFLANHEMLRAFHMTFFCMGALTCTSAWIFGQLNLAEVAEKEVPVVSED</sequence>
<evidence type="ECO:0000256" key="6">
    <source>
        <dbReference type="ARBA" id="ARBA00023136"/>
    </source>
</evidence>
<reference evidence="9 10" key="1">
    <citation type="submission" date="2023-11" db="EMBL/GenBank/DDBJ databases">
        <title>Peredibacter starrii A3.12.</title>
        <authorList>
            <person name="Mitchell R.J."/>
        </authorList>
    </citation>
    <scope>NUCLEOTIDE SEQUENCE [LARGE SCALE GENOMIC DNA]</scope>
    <source>
        <strain evidence="9 10">A3.12</strain>
    </source>
</reference>
<feature type="transmembrane region" description="Helical" evidence="7">
    <location>
        <begin position="399"/>
        <end position="419"/>
    </location>
</feature>
<evidence type="ECO:0000256" key="1">
    <source>
        <dbReference type="ARBA" id="ARBA00004651"/>
    </source>
</evidence>
<dbReference type="RefSeq" id="WP_321399141.1">
    <property type="nucleotide sequence ID" value="NZ_CP139487.1"/>
</dbReference>
<evidence type="ECO:0000256" key="4">
    <source>
        <dbReference type="ARBA" id="ARBA00022692"/>
    </source>
</evidence>
<dbReference type="AlphaFoldDB" id="A0AAX4HTY8"/>
<evidence type="ECO:0000256" key="3">
    <source>
        <dbReference type="ARBA" id="ARBA00022475"/>
    </source>
</evidence>
<feature type="transmembrane region" description="Helical" evidence="7">
    <location>
        <begin position="44"/>
        <end position="64"/>
    </location>
</feature>
<evidence type="ECO:0000313" key="9">
    <source>
        <dbReference type="EMBL" id="WPU66682.1"/>
    </source>
</evidence>
<dbReference type="GO" id="GO:0005886">
    <property type="term" value="C:plasma membrane"/>
    <property type="evidence" value="ECO:0007669"/>
    <property type="project" value="UniProtKB-SubCell"/>
</dbReference>
<evidence type="ECO:0000256" key="7">
    <source>
        <dbReference type="SAM" id="Phobius"/>
    </source>
</evidence>
<feature type="transmembrane region" description="Helical" evidence="7">
    <location>
        <begin position="425"/>
        <end position="445"/>
    </location>
</feature>
<organism evidence="9 10">
    <name type="scientific">Peredibacter starrii</name>
    <dbReference type="NCBI Taxonomy" id="28202"/>
    <lineage>
        <taxon>Bacteria</taxon>
        <taxon>Pseudomonadati</taxon>
        <taxon>Bdellovibrionota</taxon>
        <taxon>Bacteriovoracia</taxon>
        <taxon>Bacteriovoracales</taxon>
        <taxon>Bacteriovoracaceae</taxon>
        <taxon>Peredibacter</taxon>
    </lineage>
</organism>
<dbReference type="PROSITE" id="PS50850">
    <property type="entry name" value="MFS"/>
    <property type="match status" value="1"/>
</dbReference>
<accession>A0AAX4HTY8</accession>
<dbReference type="EMBL" id="CP139487">
    <property type="protein sequence ID" value="WPU66682.1"/>
    <property type="molecule type" value="Genomic_DNA"/>
</dbReference>
<dbReference type="PRINTS" id="PR01036">
    <property type="entry name" value="TCRTETB"/>
</dbReference>
<proteinExistence type="predicted"/>
<evidence type="ECO:0000259" key="8">
    <source>
        <dbReference type="PROSITE" id="PS50850"/>
    </source>
</evidence>
<dbReference type="InterPro" id="IPR011701">
    <property type="entry name" value="MFS"/>
</dbReference>
<gene>
    <name evidence="9" type="primary">mdtD</name>
    <name evidence="9" type="ORF">SOO65_07980</name>
</gene>
<keyword evidence="10" id="KW-1185">Reference proteome</keyword>
<keyword evidence="4 7" id="KW-0812">Transmembrane</keyword>
<feature type="transmembrane region" description="Helical" evidence="7">
    <location>
        <begin position="300"/>
        <end position="317"/>
    </location>
</feature>
<dbReference type="InterPro" id="IPR036259">
    <property type="entry name" value="MFS_trans_sf"/>
</dbReference>
<feature type="transmembrane region" description="Helical" evidence="7">
    <location>
        <begin position="263"/>
        <end position="288"/>
    </location>
</feature>
<dbReference type="Gene3D" id="1.20.1720.10">
    <property type="entry name" value="Multidrug resistance protein D"/>
    <property type="match status" value="1"/>
</dbReference>
<keyword evidence="6 7" id="KW-0472">Membrane</keyword>
<name>A0AAX4HTY8_9BACT</name>
<feature type="domain" description="Major facilitator superfamily (MFS) profile" evidence="8">
    <location>
        <begin position="10"/>
        <end position="453"/>
    </location>
</feature>
<evidence type="ECO:0000313" key="10">
    <source>
        <dbReference type="Proteomes" id="UP001324634"/>
    </source>
</evidence>
<dbReference type="PANTHER" id="PTHR42718">
    <property type="entry name" value="MAJOR FACILITATOR SUPERFAMILY MULTIDRUG TRANSPORTER MFSC"/>
    <property type="match status" value="1"/>
</dbReference>
<dbReference type="Pfam" id="PF07690">
    <property type="entry name" value="MFS_1"/>
    <property type="match status" value="1"/>
</dbReference>
<dbReference type="PANTHER" id="PTHR42718:SF46">
    <property type="entry name" value="BLR6921 PROTEIN"/>
    <property type="match status" value="1"/>
</dbReference>
<feature type="transmembrane region" description="Helical" evidence="7">
    <location>
        <begin position="329"/>
        <end position="346"/>
    </location>
</feature>
<feature type="transmembrane region" description="Helical" evidence="7">
    <location>
        <begin position="134"/>
        <end position="156"/>
    </location>
</feature>
<feature type="transmembrane region" description="Helical" evidence="7">
    <location>
        <begin position="101"/>
        <end position="122"/>
    </location>
</feature>
<feature type="transmembrane region" description="Helical" evidence="7">
    <location>
        <begin position="162"/>
        <end position="183"/>
    </location>
</feature>
<protein>
    <submittedName>
        <fullName evidence="9">Multidrug transporter subunit MdtD</fullName>
    </submittedName>
</protein>